<gene>
    <name evidence="2" type="ORF">LCGC14_0981650</name>
    <name evidence="1" type="ORF">LCGC14_2863320</name>
</gene>
<evidence type="ECO:0000313" key="1">
    <source>
        <dbReference type="EMBL" id="KKK76467.1"/>
    </source>
</evidence>
<organism evidence="1">
    <name type="scientific">marine sediment metagenome</name>
    <dbReference type="NCBI Taxonomy" id="412755"/>
    <lineage>
        <taxon>unclassified sequences</taxon>
        <taxon>metagenomes</taxon>
        <taxon>ecological metagenomes</taxon>
    </lineage>
</organism>
<sequence>MDEEGRLRSAMSIPPVILEGLKKDHGSINAAARAMGMPQATLHNIVGGEGTARLDQLQLIARDRKMPLWELVRLMQAGEEGAVSSH</sequence>
<evidence type="ECO:0000313" key="2">
    <source>
        <dbReference type="EMBL" id="KKN15872.1"/>
    </source>
</evidence>
<dbReference type="EMBL" id="LAZR01055391">
    <property type="protein sequence ID" value="KKK76467.1"/>
    <property type="molecule type" value="Genomic_DNA"/>
</dbReference>
<dbReference type="AlphaFoldDB" id="A0A0F8Y4Y7"/>
<dbReference type="SUPFAM" id="SSF47413">
    <property type="entry name" value="lambda repressor-like DNA-binding domains"/>
    <property type="match status" value="1"/>
</dbReference>
<dbReference type="InterPro" id="IPR010982">
    <property type="entry name" value="Lambda_DNA-bd_dom_sf"/>
</dbReference>
<comment type="caution">
    <text evidence="1">The sequence shown here is derived from an EMBL/GenBank/DDBJ whole genome shotgun (WGS) entry which is preliminary data.</text>
</comment>
<dbReference type="GO" id="GO:0003677">
    <property type="term" value="F:DNA binding"/>
    <property type="evidence" value="ECO:0007669"/>
    <property type="project" value="InterPro"/>
</dbReference>
<protein>
    <recommendedName>
        <fullName evidence="3">HTH cro/C1-type domain-containing protein</fullName>
    </recommendedName>
</protein>
<reference evidence="1" key="1">
    <citation type="journal article" date="2015" name="Nature">
        <title>Complex archaea that bridge the gap between prokaryotes and eukaryotes.</title>
        <authorList>
            <person name="Spang A."/>
            <person name="Saw J.H."/>
            <person name="Jorgensen S.L."/>
            <person name="Zaremba-Niedzwiedzka K."/>
            <person name="Martijn J."/>
            <person name="Lind A.E."/>
            <person name="van Eijk R."/>
            <person name="Schleper C."/>
            <person name="Guy L."/>
            <person name="Ettema T.J."/>
        </authorList>
    </citation>
    <scope>NUCLEOTIDE SEQUENCE</scope>
</reference>
<evidence type="ECO:0008006" key="3">
    <source>
        <dbReference type="Google" id="ProtNLM"/>
    </source>
</evidence>
<dbReference type="EMBL" id="LAZR01003669">
    <property type="protein sequence ID" value="KKN15872.1"/>
    <property type="molecule type" value="Genomic_DNA"/>
</dbReference>
<accession>A0A0F8Y4Y7</accession>
<name>A0A0F8Y4Y7_9ZZZZ</name>
<proteinExistence type="predicted"/>